<dbReference type="KEGG" id="bcom:BAUCODRAFT_24159"/>
<gene>
    <name evidence="1" type="ORF">BAUCODRAFT_24159</name>
</gene>
<protein>
    <submittedName>
        <fullName evidence="1">Uncharacterized protein</fullName>
    </submittedName>
</protein>
<organism evidence="1 2">
    <name type="scientific">Baudoinia panamericana (strain UAMH 10762)</name>
    <name type="common">Angels' share fungus</name>
    <name type="synonym">Baudoinia compniacensis (strain UAMH 10762)</name>
    <dbReference type="NCBI Taxonomy" id="717646"/>
    <lineage>
        <taxon>Eukaryota</taxon>
        <taxon>Fungi</taxon>
        <taxon>Dikarya</taxon>
        <taxon>Ascomycota</taxon>
        <taxon>Pezizomycotina</taxon>
        <taxon>Dothideomycetes</taxon>
        <taxon>Dothideomycetidae</taxon>
        <taxon>Mycosphaerellales</taxon>
        <taxon>Teratosphaeriaceae</taxon>
        <taxon>Baudoinia</taxon>
    </lineage>
</organism>
<dbReference type="RefSeq" id="XP_007675988.1">
    <property type="nucleotide sequence ID" value="XM_007677798.1"/>
</dbReference>
<dbReference type="Proteomes" id="UP000011761">
    <property type="component" value="Unassembled WGS sequence"/>
</dbReference>
<name>M2NBU3_BAUPA</name>
<dbReference type="AlphaFoldDB" id="M2NBU3"/>
<evidence type="ECO:0000313" key="1">
    <source>
        <dbReference type="EMBL" id="EMC96365.1"/>
    </source>
</evidence>
<dbReference type="EMBL" id="KB445555">
    <property type="protein sequence ID" value="EMC96365.1"/>
    <property type="molecule type" value="Genomic_DNA"/>
</dbReference>
<accession>M2NBU3</accession>
<keyword evidence="2" id="KW-1185">Reference proteome</keyword>
<dbReference type="GeneID" id="19110142"/>
<sequence length="166" mass="18268">MAAITGLAKCLVETIRLPGSLWNKDVPWKHQWFAHLLIIATTAAAAQAVRHCRTLWVPAASFHRGPSFSRALCLSRMPVLSDPPIDVSRQLQCWLTGAHSRNAVETLSIQTCCIDGGHVQSKMRQHVTEALMTKGLLAFRKKNPCLCFAGESAVFMVIAQQQASHP</sequence>
<dbReference type="HOGENOM" id="CLU_1602386_0_0_1"/>
<proteinExistence type="predicted"/>
<reference evidence="1 2" key="1">
    <citation type="journal article" date="2012" name="PLoS Pathog.">
        <title>Diverse lifestyles and strategies of plant pathogenesis encoded in the genomes of eighteen Dothideomycetes fungi.</title>
        <authorList>
            <person name="Ohm R.A."/>
            <person name="Feau N."/>
            <person name="Henrissat B."/>
            <person name="Schoch C.L."/>
            <person name="Horwitz B.A."/>
            <person name="Barry K.W."/>
            <person name="Condon B.J."/>
            <person name="Copeland A.C."/>
            <person name="Dhillon B."/>
            <person name="Glaser F."/>
            <person name="Hesse C.N."/>
            <person name="Kosti I."/>
            <person name="LaButti K."/>
            <person name="Lindquist E.A."/>
            <person name="Lucas S."/>
            <person name="Salamov A.A."/>
            <person name="Bradshaw R.E."/>
            <person name="Ciuffetti L."/>
            <person name="Hamelin R.C."/>
            <person name="Kema G.H.J."/>
            <person name="Lawrence C."/>
            <person name="Scott J.A."/>
            <person name="Spatafora J.W."/>
            <person name="Turgeon B.G."/>
            <person name="de Wit P.J.G.M."/>
            <person name="Zhong S."/>
            <person name="Goodwin S.B."/>
            <person name="Grigoriev I.V."/>
        </authorList>
    </citation>
    <scope>NUCLEOTIDE SEQUENCE [LARGE SCALE GENOMIC DNA]</scope>
    <source>
        <strain evidence="1 2">UAMH 10762</strain>
    </source>
</reference>
<evidence type="ECO:0000313" key="2">
    <source>
        <dbReference type="Proteomes" id="UP000011761"/>
    </source>
</evidence>